<keyword evidence="7" id="KW-0479">Metal-binding</keyword>
<dbReference type="InterPro" id="IPR045859">
    <property type="entry name" value="RING-HC_PEX2"/>
</dbReference>
<dbReference type="STRING" id="6526.A0A2C9M0L5"/>
<dbReference type="RefSeq" id="XP_013091719.2">
    <property type="nucleotide sequence ID" value="XM_013236265.2"/>
</dbReference>
<evidence type="ECO:0000256" key="1">
    <source>
        <dbReference type="ARBA" id="ARBA00004585"/>
    </source>
</evidence>
<evidence type="ECO:0000259" key="20">
    <source>
        <dbReference type="PROSITE" id="PS50089"/>
    </source>
</evidence>
<dbReference type="PROSITE" id="PS00518">
    <property type="entry name" value="ZF_RING_1"/>
    <property type="match status" value="1"/>
</dbReference>
<evidence type="ECO:0000256" key="7">
    <source>
        <dbReference type="ARBA" id="ARBA00022723"/>
    </source>
</evidence>
<dbReference type="InterPro" id="IPR018957">
    <property type="entry name" value="Znf_C3HC4_RING-type"/>
</dbReference>
<keyword evidence="10" id="KW-0862">Zinc</keyword>
<dbReference type="OrthoDB" id="1701437at2759"/>
<dbReference type="KEGG" id="bgt:106075297"/>
<evidence type="ECO:0000256" key="6">
    <source>
        <dbReference type="ARBA" id="ARBA00022692"/>
    </source>
</evidence>
<dbReference type="Gene3D" id="3.30.40.10">
    <property type="entry name" value="Zinc/RING finger domain, C3HC4 (zinc finger)"/>
    <property type="match status" value="1"/>
</dbReference>
<dbReference type="SUPFAM" id="SSF57850">
    <property type="entry name" value="RING/U-box"/>
    <property type="match status" value="1"/>
</dbReference>
<dbReference type="InterPro" id="IPR017907">
    <property type="entry name" value="Znf_RING_CS"/>
</dbReference>
<dbReference type="GO" id="GO:0061630">
    <property type="term" value="F:ubiquitin protein ligase activity"/>
    <property type="evidence" value="ECO:0007669"/>
    <property type="project" value="UniProtKB-EC"/>
</dbReference>
<evidence type="ECO:0000256" key="15">
    <source>
        <dbReference type="ARBA" id="ARBA00032511"/>
    </source>
</evidence>
<keyword evidence="13" id="KW-0472">Membrane</keyword>
<dbReference type="EC" id="2.3.2.36" evidence="17"/>
<dbReference type="PROSITE" id="PS50089">
    <property type="entry name" value="ZF_RING_2"/>
    <property type="match status" value="1"/>
</dbReference>
<evidence type="ECO:0000313" key="22">
    <source>
        <dbReference type="Proteomes" id="UP000076420"/>
    </source>
</evidence>
<keyword evidence="12" id="KW-1133">Transmembrane helix</keyword>
<dbReference type="InterPro" id="IPR001841">
    <property type="entry name" value="Znf_RING"/>
</dbReference>
<gene>
    <name evidence="21" type="primary">106075297</name>
</gene>
<dbReference type="VEuPathDB" id="VectorBase:BGLB037138"/>
<evidence type="ECO:0000256" key="12">
    <source>
        <dbReference type="ARBA" id="ARBA00022989"/>
    </source>
</evidence>
<keyword evidence="14" id="KW-0576">Peroxisome</keyword>
<keyword evidence="5" id="KW-0808">Transferase</keyword>
<evidence type="ECO:0000256" key="5">
    <source>
        <dbReference type="ARBA" id="ARBA00022679"/>
    </source>
</evidence>
<evidence type="ECO:0000256" key="4">
    <source>
        <dbReference type="ARBA" id="ARBA00022448"/>
    </source>
</evidence>
<evidence type="ECO:0000256" key="16">
    <source>
        <dbReference type="ARBA" id="ARBA00034438"/>
    </source>
</evidence>
<dbReference type="GO" id="GO:0016558">
    <property type="term" value="P:protein import into peroxisome matrix"/>
    <property type="evidence" value="ECO:0007669"/>
    <property type="project" value="InterPro"/>
</dbReference>
<name>A0A2C9M0L5_BIOGL</name>
<dbReference type="GO" id="GO:0005778">
    <property type="term" value="C:peroxisomal membrane"/>
    <property type="evidence" value="ECO:0007669"/>
    <property type="project" value="UniProtKB-SubCell"/>
</dbReference>
<evidence type="ECO:0000256" key="18">
    <source>
        <dbReference type="ARBA" id="ARBA00034543"/>
    </source>
</evidence>
<organism evidence="21 22">
    <name type="scientific">Biomphalaria glabrata</name>
    <name type="common">Bloodfluke planorb</name>
    <name type="synonym">Freshwater snail</name>
    <dbReference type="NCBI Taxonomy" id="6526"/>
    <lineage>
        <taxon>Eukaryota</taxon>
        <taxon>Metazoa</taxon>
        <taxon>Spiralia</taxon>
        <taxon>Lophotrochozoa</taxon>
        <taxon>Mollusca</taxon>
        <taxon>Gastropoda</taxon>
        <taxon>Heterobranchia</taxon>
        <taxon>Euthyneura</taxon>
        <taxon>Panpulmonata</taxon>
        <taxon>Hygrophila</taxon>
        <taxon>Lymnaeoidea</taxon>
        <taxon>Planorbidae</taxon>
        <taxon>Biomphalaria</taxon>
    </lineage>
</organism>
<dbReference type="PANTHER" id="PTHR48178">
    <property type="entry name" value="PEROXISOME BIOGENESIS FACTOR 2"/>
    <property type="match status" value="1"/>
</dbReference>
<keyword evidence="9" id="KW-0833">Ubl conjugation pathway</keyword>
<dbReference type="InterPro" id="IPR025654">
    <property type="entry name" value="PEX2/10"/>
</dbReference>
<evidence type="ECO:0000313" key="21">
    <source>
        <dbReference type="EnsemblMetazoa" id="BGLB037138-PA"/>
    </source>
</evidence>
<evidence type="ECO:0000256" key="14">
    <source>
        <dbReference type="ARBA" id="ARBA00023140"/>
    </source>
</evidence>
<keyword evidence="6" id="KW-0812">Transmembrane</keyword>
<evidence type="ECO:0000256" key="19">
    <source>
        <dbReference type="PROSITE-ProRule" id="PRU00175"/>
    </source>
</evidence>
<comment type="similarity">
    <text evidence="3">Belongs to the pex2/pex10/pex12 family.</text>
</comment>
<dbReference type="AlphaFoldDB" id="A0A2C9M0L5"/>
<evidence type="ECO:0000256" key="10">
    <source>
        <dbReference type="ARBA" id="ARBA00022833"/>
    </source>
</evidence>
<dbReference type="VEuPathDB" id="VectorBase:BGLAX_048494"/>
<comment type="catalytic activity">
    <reaction evidence="16">
        <text>[E2 ubiquitin-conjugating enzyme]-S-ubiquitinyl-L-cysteine + [acceptor protein]-L-cysteine = [E2 ubiquitin-conjugating enzyme]-L-cysteine + [acceptor protein]-S-ubiquitinyl-L-cysteine.</text>
        <dbReference type="EC" id="2.3.2.36"/>
    </reaction>
</comment>
<comment type="subcellular location">
    <subcellularLocation>
        <location evidence="1">Peroxisome membrane</location>
        <topology evidence="1">Multi-pass membrane protein</topology>
    </subcellularLocation>
</comment>
<evidence type="ECO:0000256" key="8">
    <source>
        <dbReference type="ARBA" id="ARBA00022771"/>
    </source>
</evidence>
<protein>
    <recommendedName>
        <fullName evidence="18">Peroxisome biogenesis factor 2</fullName>
        <ecNumber evidence="17">2.3.2.36</ecNumber>
    </recommendedName>
    <alternativeName>
        <fullName evidence="15">Peroxin-2</fullName>
    </alternativeName>
</protein>
<dbReference type="InterPro" id="IPR013083">
    <property type="entry name" value="Znf_RING/FYVE/PHD"/>
</dbReference>
<feature type="domain" description="RING-type" evidence="20">
    <location>
        <begin position="240"/>
        <end position="279"/>
    </location>
</feature>
<keyword evidence="11" id="KW-0653">Protein transport</keyword>
<dbReference type="GO" id="GO:0008270">
    <property type="term" value="F:zinc ion binding"/>
    <property type="evidence" value="ECO:0007669"/>
    <property type="project" value="UniProtKB-KW"/>
</dbReference>
<evidence type="ECO:0000256" key="2">
    <source>
        <dbReference type="ARBA" id="ARBA00004906"/>
    </source>
</evidence>
<comment type="pathway">
    <text evidence="2">Protein modification; protein ubiquitination.</text>
</comment>
<proteinExistence type="inferred from homology"/>
<evidence type="ECO:0000256" key="13">
    <source>
        <dbReference type="ARBA" id="ARBA00023136"/>
    </source>
</evidence>
<dbReference type="EnsemblMetazoa" id="BGLB037138-RA">
    <property type="protein sequence ID" value="BGLB037138-PA"/>
    <property type="gene ID" value="BGLB037138"/>
</dbReference>
<dbReference type="PANTHER" id="PTHR48178:SF1">
    <property type="entry name" value="PEROXISOME BIOGENESIS FACTOR 2"/>
    <property type="match status" value="1"/>
</dbReference>
<evidence type="ECO:0000256" key="17">
    <source>
        <dbReference type="ARBA" id="ARBA00034523"/>
    </source>
</evidence>
<sequence>MEPTPVDALRVSQLDTSELDQELVRLTKSHIAQLFKYHTTAFLTRFDPEIQAGIKFLLWKFALYDSGSTVGQKILGIKYFTKYRDKSWIAITGREKILYGLLVIIFPWLKERLSTLLYYLGLSNVDSTVSWWVQQIETVFKVSAFINLLVFLRQGVYLTLLERLLGIRAKFPQQQGLRQVGFEFMTRELMWHGFSEFLFFLLPLINFQRIKNTLNRWVRGQSSSTKGHLQQRTHTDLTSCAICEDWPVMPREIGCRHVFCYYCIQANFLADPNFTCPLCGHPVVSEDSIQTVKAHINPERNTSS</sequence>
<evidence type="ECO:0000256" key="9">
    <source>
        <dbReference type="ARBA" id="ARBA00022786"/>
    </source>
</evidence>
<reference evidence="21" key="1">
    <citation type="submission" date="2020-05" db="UniProtKB">
        <authorList>
            <consortium name="EnsemblMetazoa"/>
        </authorList>
    </citation>
    <scope>IDENTIFICATION</scope>
    <source>
        <strain evidence="21">BB02</strain>
    </source>
</reference>
<evidence type="ECO:0000256" key="11">
    <source>
        <dbReference type="ARBA" id="ARBA00022927"/>
    </source>
</evidence>
<dbReference type="Proteomes" id="UP000076420">
    <property type="component" value="Unassembled WGS sequence"/>
</dbReference>
<keyword evidence="8 19" id="KW-0863">Zinc-finger</keyword>
<evidence type="ECO:0000256" key="3">
    <source>
        <dbReference type="ARBA" id="ARBA00008704"/>
    </source>
</evidence>
<dbReference type="SMART" id="SM00184">
    <property type="entry name" value="RING"/>
    <property type="match status" value="1"/>
</dbReference>
<dbReference type="CDD" id="cd16526">
    <property type="entry name" value="RING-HC_PEX2"/>
    <property type="match status" value="1"/>
</dbReference>
<accession>A0A2C9M0L5</accession>
<dbReference type="Pfam" id="PF04757">
    <property type="entry name" value="Pex2_Pex12"/>
    <property type="match status" value="1"/>
</dbReference>
<dbReference type="Pfam" id="PF00097">
    <property type="entry name" value="zf-C3HC4"/>
    <property type="match status" value="1"/>
</dbReference>
<dbReference type="InterPro" id="IPR006845">
    <property type="entry name" value="Pex_N"/>
</dbReference>
<keyword evidence="4" id="KW-0813">Transport</keyword>